<dbReference type="GO" id="GO:0016491">
    <property type="term" value="F:oxidoreductase activity"/>
    <property type="evidence" value="ECO:0007669"/>
    <property type="project" value="UniProtKB-KW"/>
</dbReference>
<accession>A0A918WH73</accession>
<gene>
    <name evidence="3" type="ORF">GCM10007315_12050</name>
</gene>
<reference evidence="3" key="1">
    <citation type="journal article" date="2014" name="Int. J. Syst. Evol. Microbiol.">
        <title>Complete genome sequence of Corynebacterium casei LMG S-19264T (=DSM 44701T), isolated from a smear-ripened cheese.</title>
        <authorList>
            <consortium name="US DOE Joint Genome Institute (JGI-PGF)"/>
            <person name="Walter F."/>
            <person name="Albersmeier A."/>
            <person name="Kalinowski J."/>
            <person name="Ruckert C."/>
        </authorList>
    </citation>
    <scope>NUCLEOTIDE SEQUENCE</scope>
    <source>
        <strain evidence="3">KCTC 23310</strain>
    </source>
</reference>
<feature type="domain" description="FAD dependent oxidoreductase" evidence="2">
    <location>
        <begin position="2"/>
        <end position="135"/>
    </location>
</feature>
<dbReference type="GO" id="GO:0005737">
    <property type="term" value="C:cytoplasm"/>
    <property type="evidence" value="ECO:0007669"/>
    <property type="project" value="TreeGrafter"/>
</dbReference>
<dbReference type="AlphaFoldDB" id="A0A918WH73"/>
<comment type="caution">
    <text evidence="3">The sequence shown here is derived from an EMBL/GenBank/DDBJ whole genome shotgun (WGS) entry which is preliminary data.</text>
</comment>
<sequence length="299" mass="31860">MGAGVAGLCAAHVLAARGMDVVLCDDGRAGASTLAGGMIAPWCEAEVAPQVLERGKTALDWWVARVPGVARRGTLVLATGRDRGELTRFAARTLGHQSVAAGDLEPALADRFDQALFFADEGHLDPVKALAHLRQGLPLAPNPRQGDVIVDCRGIAARDQLPLRAVRGEMLVLHAPDINLSRPIRLLHPRWPLYVVPRGDGIFMLGATMLESDDPGPVTARSVIDLLNAAYALHPAFAEARVLKTGAGLRPAFADNLPRVERWGGVWHLNGLYRHGFLLAPVLAQELADALIGGMAHAD</sequence>
<dbReference type="InterPro" id="IPR036188">
    <property type="entry name" value="FAD/NAD-bd_sf"/>
</dbReference>
<dbReference type="Gene3D" id="3.50.50.60">
    <property type="entry name" value="FAD/NAD(P)-binding domain"/>
    <property type="match status" value="2"/>
</dbReference>
<dbReference type="Gene3D" id="3.30.9.10">
    <property type="entry name" value="D-Amino Acid Oxidase, subunit A, domain 2"/>
    <property type="match status" value="2"/>
</dbReference>
<dbReference type="PANTHER" id="PTHR13847:SF289">
    <property type="entry name" value="GLYCINE OXIDASE"/>
    <property type="match status" value="1"/>
</dbReference>
<protein>
    <recommendedName>
        <fullName evidence="2">FAD dependent oxidoreductase domain-containing protein</fullName>
    </recommendedName>
</protein>
<organism evidence="3 4">
    <name type="scientific">Neogemmobacter tilapiae</name>
    <dbReference type="NCBI Taxonomy" id="875041"/>
    <lineage>
        <taxon>Bacteria</taxon>
        <taxon>Pseudomonadati</taxon>
        <taxon>Pseudomonadota</taxon>
        <taxon>Alphaproteobacteria</taxon>
        <taxon>Rhodobacterales</taxon>
        <taxon>Paracoccaceae</taxon>
        <taxon>Neogemmobacter</taxon>
    </lineage>
</organism>
<feature type="domain" description="FAD dependent oxidoreductase" evidence="2">
    <location>
        <begin position="147"/>
        <end position="289"/>
    </location>
</feature>
<dbReference type="Pfam" id="PF01266">
    <property type="entry name" value="DAO"/>
    <property type="match status" value="2"/>
</dbReference>
<evidence type="ECO:0000313" key="3">
    <source>
        <dbReference type="EMBL" id="GHC51274.1"/>
    </source>
</evidence>
<name>A0A918WH73_9RHOB</name>
<dbReference type="Proteomes" id="UP000638981">
    <property type="component" value="Unassembled WGS sequence"/>
</dbReference>
<dbReference type="SUPFAM" id="SSF54373">
    <property type="entry name" value="FAD-linked reductases, C-terminal domain"/>
    <property type="match status" value="1"/>
</dbReference>
<proteinExistence type="predicted"/>
<dbReference type="EMBL" id="BMYJ01000003">
    <property type="protein sequence ID" value="GHC51274.1"/>
    <property type="molecule type" value="Genomic_DNA"/>
</dbReference>
<reference evidence="3" key="2">
    <citation type="submission" date="2020-09" db="EMBL/GenBank/DDBJ databases">
        <authorList>
            <person name="Sun Q."/>
            <person name="Kim S."/>
        </authorList>
    </citation>
    <scope>NUCLEOTIDE SEQUENCE</scope>
    <source>
        <strain evidence="3">KCTC 23310</strain>
    </source>
</reference>
<evidence type="ECO:0000313" key="4">
    <source>
        <dbReference type="Proteomes" id="UP000638981"/>
    </source>
</evidence>
<keyword evidence="1" id="KW-0560">Oxidoreductase</keyword>
<keyword evidence="4" id="KW-1185">Reference proteome</keyword>
<evidence type="ECO:0000256" key="1">
    <source>
        <dbReference type="ARBA" id="ARBA00023002"/>
    </source>
</evidence>
<evidence type="ECO:0000259" key="2">
    <source>
        <dbReference type="Pfam" id="PF01266"/>
    </source>
</evidence>
<dbReference type="InterPro" id="IPR006076">
    <property type="entry name" value="FAD-dep_OxRdtase"/>
</dbReference>
<dbReference type="SUPFAM" id="SSF51971">
    <property type="entry name" value="Nucleotide-binding domain"/>
    <property type="match status" value="1"/>
</dbReference>
<dbReference type="PANTHER" id="PTHR13847">
    <property type="entry name" value="SARCOSINE DEHYDROGENASE-RELATED"/>
    <property type="match status" value="1"/>
</dbReference>